<feature type="coiled-coil region" evidence="1">
    <location>
        <begin position="71"/>
        <end position="129"/>
    </location>
</feature>
<reference evidence="2 3" key="1">
    <citation type="submission" date="2020-04" db="EMBL/GenBank/DDBJ databases">
        <authorList>
            <person name="Yao Y."/>
            <person name="He Z."/>
        </authorList>
    </citation>
    <scope>NUCLEOTIDE SEQUENCE [LARGE SCALE GENOMIC DNA]</scope>
    <source>
        <strain evidence="2 3">CY-1</strain>
    </source>
</reference>
<dbReference type="RefSeq" id="WP_168757503.1">
    <property type="nucleotide sequence ID" value="NZ_CP051487.1"/>
</dbReference>
<name>A0AAE7DDF5_9PSED</name>
<accession>A0AAE7DDF5</accession>
<evidence type="ECO:0000313" key="2">
    <source>
        <dbReference type="EMBL" id="QJC78449.1"/>
    </source>
</evidence>
<dbReference type="Proteomes" id="UP000501367">
    <property type="component" value="Chromosome"/>
</dbReference>
<dbReference type="GeneID" id="72193717"/>
<dbReference type="EMBL" id="CP051487">
    <property type="protein sequence ID" value="QJC78449.1"/>
    <property type="molecule type" value="Genomic_DNA"/>
</dbReference>
<proteinExistence type="predicted"/>
<organism evidence="2 3">
    <name type="scientific">Pseudomonas umsongensis</name>
    <dbReference type="NCBI Taxonomy" id="198618"/>
    <lineage>
        <taxon>Bacteria</taxon>
        <taxon>Pseudomonadati</taxon>
        <taxon>Pseudomonadota</taxon>
        <taxon>Gammaproteobacteria</taxon>
        <taxon>Pseudomonadales</taxon>
        <taxon>Pseudomonadaceae</taxon>
        <taxon>Pseudomonas</taxon>
    </lineage>
</organism>
<dbReference type="AlphaFoldDB" id="A0AAE7DDF5"/>
<dbReference type="KEGG" id="pum:HGP31_09030"/>
<keyword evidence="1" id="KW-0175">Coiled coil</keyword>
<sequence length="474" mass="53989">MKIAGAATGDVSQSDSKVLLSEQTAQEIALEISTSSNKFFEPQEQIKQKNNGNGAKFAAPEKAICETTLENDLLLNKIFELQEKLENLETNNNSSSTESRTIAHDKILVKEFEAENELLTTQLLNTQEILEATLSNKELLKEKHRLQTVRLQKLTAKLSSFWEAESFETKDTSGTETAKTIEWRFRNLYLGERFFPQLNFTTELIETHVNLRIERSVRGSNHPCPLLRWPESFALDDTLPCMPIAGTSNQGTNAAISELGASDWVFLLDLVKKLMDFAQNPSESAPEIIKHSFFLSGLKKLYNTLKSWPLQLRYDHVSIKEIDGRANYTGLNFNLTGLSFGEKHWPSLNYILSTVDDLSMTFGTNPRLEFPATSSKNVLSSWYAEQKDENGERFELRFAQPNIMDMRVWNSLESPDQLLITALISRMPRMLSQHKNKKTSDENPLIDWIVLAESLRTNLAYNTIPRMRRNKKTA</sequence>
<evidence type="ECO:0000313" key="3">
    <source>
        <dbReference type="Proteomes" id="UP000501367"/>
    </source>
</evidence>
<evidence type="ECO:0000256" key="1">
    <source>
        <dbReference type="SAM" id="Coils"/>
    </source>
</evidence>
<gene>
    <name evidence="2" type="ORF">HGP31_09030</name>
</gene>
<protein>
    <submittedName>
        <fullName evidence="2">Uncharacterized protein</fullName>
    </submittedName>
</protein>